<feature type="domain" description="NAD-specific glutamate dehydrogenase C-terminal" evidence="1">
    <location>
        <begin position="14"/>
        <end position="103"/>
    </location>
</feature>
<name>T1DCE9_9ZZZZ</name>
<feature type="non-terminal residue" evidence="2">
    <location>
        <position position="1"/>
    </location>
</feature>
<dbReference type="Pfam" id="PF21074">
    <property type="entry name" value="GDH_C"/>
    <property type="match status" value="1"/>
</dbReference>
<gene>
    <name evidence="2" type="ORF">B1A_01560</name>
</gene>
<dbReference type="EMBL" id="AUZX01001184">
    <property type="protein sequence ID" value="EQD79760.1"/>
    <property type="molecule type" value="Genomic_DNA"/>
</dbReference>
<organism evidence="2">
    <name type="scientific">mine drainage metagenome</name>
    <dbReference type="NCBI Taxonomy" id="410659"/>
    <lineage>
        <taxon>unclassified sequences</taxon>
        <taxon>metagenomes</taxon>
        <taxon>ecological metagenomes</taxon>
    </lineage>
</organism>
<dbReference type="PANTHER" id="PTHR43403:SF1">
    <property type="entry name" value="NAD-SPECIFIC GLUTAMATE DEHYDROGENASE"/>
    <property type="match status" value="1"/>
</dbReference>
<evidence type="ECO:0000313" key="2">
    <source>
        <dbReference type="EMBL" id="EQD79760.1"/>
    </source>
</evidence>
<dbReference type="GO" id="GO:0004069">
    <property type="term" value="F:L-aspartate:2-oxoglutarate aminotransferase activity"/>
    <property type="evidence" value="ECO:0007669"/>
    <property type="project" value="InterPro"/>
</dbReference>
<comment type="caution">
    <text evidence="2">The sequence shown here is derived from an EMBL/GenBank/DDBJ whole genome shotgun (WGS) entry which is preliminary data.</text>
</comment>
<dbReference type="InterPro" id="IPR048381">
    <property type="entry name" value="GDH_C"/>
</dbReference>
<reference evidence="2" key="2">
    <citation type="journal article" date="2014" name="ISME J.">
        <title>Microbial stratification in low pH oxic and suboxic macroscopic growths along an acid mine drainage.</title>
        <authorList>
            <person name="Mendez-Garcia C."/>
            <person name="Mesa V."/>
            <person name="Sprenger R.R."/>
            <person name="Richter M."/>
            <person name="Diez M.S."/>
            <person name="Solano J."/>
            <person name="Bargiela R."/>
            <person name="Golyshina O.V."/>
            <person name="Manteca A."/>
            <person name="Ramos J.L."/>
            <person name="Gallego J.R."/>
            <person name="Llorente I."/>
            <person name="Martins Dos Santos V.A."/>
            <person name="Jensen O.N."/>
            <person name="Pelaez A.I."/>
            <person name="Sanchez J."/>
            <person name="Ferrer M."/>
        </authorList>
    </citation>
    <scope>NUCLEOTIDE SEQUENCE</scope>
</reference>
<dbReference type="InterPro" id="IPR007780">
    <property type="entry name" value="NAD_Glu_DH_bac"/>
</dbReference>
<dbReference type="GO" id="GO:0006538">
    <property type="term" value="P:L-glutamate catabolic process"/>
    <property type="evidence" value="ECO:0007669"/>
    <property type="project" value="InterPro"/>
</dbReference>
<dbReference type="AlphaFoldDB" id="T1DCE9"/>
<protein>
    <submittedName>
        <fullName evidence="2">Bacterial NAD-glutamate dehydrogenase</fullName>
    </submittedName>
</protein>
<dbReference type="PANTHER" id="PTHR43403">
    <property type="entry name" value="NAD-SPECIFIC GLUTAMATE DEHYDROGENASE"/>
    <property type="match status" value="1"/>
</dbReference>
<sequence length="115" mass="12682">RMPSWCSAGSRPACPDALAQKLAALPTLGLALDVVEVAHDSKQPIARVAHAFFDLGTALELDWMRARIEELPVESRWHAQARGSLRDELAHQHRQLAVQVLASGLGVEQWLARED</sequence>
<reference evidence="2" key="1">
    <citation type="submission" date="2013-08" db="EMBL/GenBank/DDBJ databases">
        <authorList>
            <person name="Mendez C."/>
            <person name="Richter M."/>
            <person name="Ferrer M."/>
            <person name="Sanchez J."/>
        </authorList>
    </citation>
    <scope>NUCLEOTIDE SEQUENCE</scope>
</reference>
<accession>T1DCE9</accession>
<feature type="non-terminal residue" evidence="2">
    <location>
        <position position="115"/>
    </location>
</feature>
<dbReference type="GO" id="GO:0004352">
    <property type="term" value="F:glutamate dehydrogenase (NAD+) activity"/>
    <property type="evidence" value="ECO:0007669"/>
    <property type="project" value="InterPro"/>
</dbReference>
<proteinExistence type="predicted"/>
<evidence type="ECO:0000259" key="1">
    <source>
        <dbReference type="Pfam" id="PF21074"/>
    </source>
</evidence>